<evidence type="ECO:0000313" key="3">
    <source>
        <dbReference type="Proteomes" id="UP000179233"/>
    </source>
</evidence>
<dbReference type="PANTHER" id="PTHR46401">
    <property type="entry name" value="GLYCOSYLTRANSFERASE WBBK-RELATED"/>
    <property type="match status" value="1"/>
</dbReference>
<dbReference type="AlphaFoldDB" id="A0A1G1VUM3"/>
<dbReference type="Proteomes" id="UP000179233">
    <property type="component" value="Unassembled WGS sequence"/>
</dbReference>
<reference evidence="2 3" key="1">
    <citation type="journal article" date="2016" name="Nat. Commun.">
        <title>Thousands of microbial genomes shed light on interconnected biogeochemical processes in an aquifer system.</title>
        <authorList>
            <person name="Anantharaman K."/>
            <person name="Brown C.T."/>
            <person name="Hug L.A."/>
            <person name="Sharon I."/>
            <person name="Castelle C.J."/>
            <person name="Probst A.J."/>
            <person name="Thomas B.C."/>
            <person name="Singh A."/>
            <person name="Wilkins M.J."/>
            <person name="Karaoz U."/>
            <person name="Brodie E.L."/>
            <person name="Williams K.H."/>
            <person name="Hubbard S.S."/>
            <person name="Banfield J.F."/>
        </authorList>
    </citation>
    <scope>NUCLEOTIDE SEQUENCE [LARGE SCALE GENOMIC DNA]</scope>
</reference>
<name>A0A1G1VUM3_9BACT</name>
<dbReference type="CDD" id="cd03801">
    <property type="entry name" value="GT4_PimA-like"/>
    <property type="match status" value="1"/>
</dbReference>
<evidence type="ECO:0008006" key="4">
    <source>
        <dbReference type="Google" id="ProtNLM"/>
    </source>
</evidence>
<dbReference type="GO" id="GO:0016757">
    <property type="term" value="F:glycosyltransferase activity"/>
    <property type="evidence" value="ECO:0007669"/>
    <property type="project" value="TreeGrafter"/>
</dbReference>
<sequence length="343" mass="38929">MRITIFLNSKTNPFAKNPDREPVSGTLSAVIRMTRALRVLGHTVHLYSRFSDLMRSPSADVVIVKRNPVVSIKCHEKGKVVTFWSPDLTSEPSFLPLRSKKIKEQFITAVDKIISISNYQTGLYVSDLKLPSTKIYTSRNGVDTTLFSRKVKRDMLRCIYVSSYGDGVKPLYKIWEKITSRVPKANLQVIFSRSIYGEKDSTRTLDYIRRLTSLPNVTYSLPVSQPSLAIELMKSRIFMYPNSLPETSSITTIEARCAGCVIVTTALGALPESAEGNILIHGRPYQNNYRDAFVEKTILAMSNKPIANHISSHNLSSKRHYDWRTIALEWIALFNYLLKEKTQ</sequence>
<dbReference type="Gene3D" id="3.40.50.2000">
    <property type="entry name" value="Glycogen Phosphorylase B"/>
    <property type="match status" value="2"/>
</dbReference>
<gene>
    <name evidence="2" type="ORF">A2786_06275</name>
</gene>
<organism evidence="2 3">
    <name type="scientific">Candidatus Chisholmbacteria bacterium RIFCSPHIGHO2_01_FULL_52_32</name>
    <dbReference type="NCBI Taxonomy" id="1797591"/>
    <lineage>
        <taxon>Bacteria</taxon>
        <taxon>Candidatus Chisholmiibacteriota</taxon>
    </lineage>
</organism>
<dbReference type="SUPFAM" id="SSF53756">
    <property type="entry name" value="UDP-Glycosyltransferase/glycogen phosphorylase"/>
    <property type="match status" value="1"/>
</dbReference>
<dbReference type="EMBL" id="MHCJ01000001">
    <property type="protein sequence ID" value="OGY19113.1"/>
    <property type="molecule type" value="Genomic_DNA"/>
</dbReference>
<accession>A0A1G1VUM3</accession>
<keyword evidence="1" id="KW-0808">Transferase</keyword>
<comment type="caution">
    <text evidence="2">The sequence shown here is derived from an EMBL/GenBank/DDBJ whole genome shotgun (WGS) entry which is preliminary data.</text>
</comment>
<dbReference type="GO" id="GO:0009103">
    <property type="term" value="P:lipopolysaccharide biosynthetic process"/>
    <property type="evidence" value="ECO:0007669"/>
    <property type="project" value="TreeGrafter"/>
</dbReference>
<proteinExistence type="predicted"/>
<evidence type="ECO:0000256" key="1">
    <source>
        <dbReference type="ARBA" id="ARBA00022679"/>
    </source>
</evidence>
<dbReference type="PANTHER" id="PTHR46401:SF2">
    <property type="entry name" value="GLYCOSYLTRANSFERASE WBBK-RELATED"/>
    <property type="match status" value="1"/>
</dbReference>
<protein>
    <recommendedName>
        <fullName evidence="4">Glycosyl transferase family 1 domain-containing protein</fullName>
    </recommendedName>
</protein>
<evidence type="ECO:0000313" key="2">
    <source>
        <dbReference type="EMBL" id="OGY19113.1"/>
    </source>
</evidence>